<dbReference type="SMART" id="SM00833">
    <property type="entry name" value="CobW_C"/>
    <property type="match status" value="1"/>
</dbReference>
<feature type="domain" description="CobW C-terminal" evidence="6">
    <location>
        <begin position="249"/>
        <end position="348"/>
    </location>
</feature>
<name>A0A7S1G157_9STRA</name>
<dbReference type="InterPro" id="IPR011629">
    <property type="entry name" value="CobW-like_C"/>
</dbReference>
<dbReference type="InterPro" id="IPR051316">
    <property type="entry name" value="Zinc-reg_GTPase_activator"/>
</dbReference>
<dbReference type="AlphaFoldDB" id="A0A7S1G157"/>
<dbReference type="InterPro" id="IPR003495">
    <property type="entry name" value="CobW/HypB/UreG_nucleotide-bd"/>
</dbReference>
<evidence type="ECO:0000256" key="3">
    <source>
        <dbReference type="ARBA" id="ARBA00023186"/>
    </source>
</evidence>
<dbReference type="CDD" id="cd03112">
    <property type="entry name" value="CobW-like"/>
    <property type="match status" value="1"/>
</dbReference>
<evidence type="ECO:0000256" key="2">
    <source>
        <dbReference type="ARBA" id="ARBA00022801"/>
    </source>
</evidence>
<dbReference type="GO" id="GO:0016787">
    <property type="term" value="F:hydrolase activity"/>
    <property type="evidence" value="ECO:0007669"/>
    <property type="project" value="UniProtKB-KW"/>
</dbReference>
<dbReference type="Pfam" id="PF02492">
    <property type="entry name" value="cobW"/>
    <property type="match status" value="1"/>
</dbReference>
<keyword evidence="3" id="KW-0143">Chaperone</keyword>
<dbReference type="GO" id="GO:0000166">
    <property type="term" value="F:nucleotide binding"/>
    <property type="evidence" value="ECO:0007669"/>
    <property type="project" value="UniProtKB-KW"/>
</dbReference>
<comment type="similarity">
    <text evidence="4">Belongs to the SIMIBI class G3E GTPase family. ZNG1 subfamily.</text>
</comment>
<dbReference type="InterPro" id="IPR027417">
    <property type="entry name" value="P-loop_NTPase"/>
</dbReference>
<dbReference type="EMBL" id="HBFR01038932">
    <property type="protein sequence ID" value="CAD8901220.1"/>
    <property type="molecule type" value="Transcribed_RNA"/>
</dbReference>
<accession>A0A7S1G157</accession>
<dbReference type="Gene3D" id="3.40.50.300">
    <property type="entry name" value="P-loop containing nucleotide triphosphate hydrolases"/>
    <property type="match status" value="1"/>
</dbReference>
<evidence type="ECO:0000256" key="1">
    <source>
        <dbReference type="ARBA" id="ARBA00022741"/>
    </source>
</evidence>
<dbReference type="Gene3D" id="3.30.1220.10">
    <property type="entry name" value="CobW-like, C-terminal domain"/>
    <property type="match status" value="1"/>
</dbReference>
<dbReference type="PANTHER" id="PTHR13748">
    <property type="entry name" value="COBW-RELATED"/>
    <property type="match status" value="1"/>
</dbReference>
<sequence length="352" mass="39171">MAFGECVTEPGSRTPDTDARTRVSILTGFLGSGKTTLLNHLLRSSRGLRVAVIENEYGEVGVDDALVNIETEEEVFEMNNGCVCCTVRGDLIRILYKLASRRPPLDYVLIETTGLADPAPVAQTFFVDAQIKRHYDLDAILTVVDARHVLAHIVDHQRPEGAENECQEQIGFADKILLNKVDLVTDAERRMVMERVREINRFAQIFETEHAVVDATAVLGIRAFDLSAVLRREEDFLDTTVEHVHDDSIISVGFALPGAFNLVRLNARLATLLRERGADIFRSKGVLHVAGSDARFVFQGVHMLMSLASSEAGFGRPWEEGEPRISRIVFIGRGLDRSELKEKFLACMVEHA</sequence>
<proteinExistence type="inferred from homology"/>
<dbReference type="GO" id="GO:0005737">
    <property type="term" value="C:cytoplasm"/>
    <property type="evidence" value="ECO:0007669"/>
    <property type="project" value="TreeGrafter"/>
</dbReference>
<evidence type="ECO:0000313" key="7">
    <source>
        <dbReference type="EMBL" id="CAD8901220.1"/>
    </source>
</evidence>
<evidence type="ECO:0000256" key="5">
    <source>
        <dbReference type="ARBA" id="ARBA00049117"/>
    </source>
</evidence>
<dbReference type="SUPFAM" id="SSF52540">
    <property type="entry name" value="P-loop containing nucleoside triphosphate hydrolases"/>
    <property type="match status" value="1"/>
</dbReference>
<dbReference type="SUPFAM" id="SSF90002">
    <property type="entry name" value="Hypothetical protein YjiA, C-terminal domain"/>
    <property type="match status" value="1"/>
</dbReference>
<dbReference type="Pfam" id="PF07683">
    <property type="entry name" value="CobW_C"/>
    <property type="match status" value="1"/>
</dbReference>
<reference evidence="7" key="1">
    <citation type="submission" date="2021-01" db="EMBL/GenBank/DDBJ databases">
        <authorList>
            <person name="Corre E."/>
            <person name="Pelletier E."/>
            <person name="Niang G."/>
            <person name="Scheremetjew M."/>
            <person name="Finn R."/>
            <person name="Kale V."/>
            <person name="Holt S."/>
            <person name="Cochrane G."/>
            <person name="Meng A."/>
            <person name="Brown T."/>
            <person name="Cohen L."/>
        </authorList>
    </citation>
    <scope>NUCLEOTIDE SEQUENCE</scope>
    <source>
        <strain evidence="7">308</strain>
    </source>
</reference>
<organism evidence="7">
    <name type="scientific">Corethron hystrix</name>
    <dbReference type="NCBI Taxonomy" id="216773"/>
    <lineage>
        <taxon>Eukaryota</taxon>
        <taxon>Sar</taxon>
        <taxon>Stramenopiles</taxon>
        <taxon>Ochrophyta</taxon>
        <taxon>Bacillariophyta</taxon>
        <taxon>Coscinodiscophyceae</taxon>
        <taxon>Corethrophycidae</taxon>
        <taxon>Corethrales</taxon>
        <taxon>Corethraceae</taxon>
        <taxon>Corethron</taxon>
    </lineage>
</organism>
<dbReference type="InterPro" id="IPR036627">
    <property type="entry name" value="CobW-likC_sf"/>
</dbReference>
<keyword evidence="2" id="KW-0378">Hydrolase</keyword>
<dbReference type="PANTHER" id="PTHR13748:SF70">
    <property type="entry name" value="COBW_HYPB_UREG NUCLEOTIDE-BINDING DOMAIN-CONTAINING PROTEIN"/>
    <property type="match status" value="1"/>
</dbReference>
<comment type="catalytic activity">
    <reaction evidence="5">
        <text>GTP + H2O = GDP + phosphate + H(+)</text>
        <dbReference type="Rhea" id="RHEA:19669"/>
        <dbReference type="ChEBI" id="CHEBI:15377"/>
        <dbReference type="ChEBI" id="CHEBI:15378"/>
        <dbReference type="ChEBI" id="CHEBI:37565"/>
        <dbReference type="ChEBI" id="CHEBI:43474"/>
        <dbReference type="ChEBI" id="CHEBI:58189"/>
    </reaction>
    <physiologicalReaction direction="left-to-right" evidence="5">
        <dbReference type="Rhea" id="RHEA:19670"/>
    </physiologicalReaction>
</comment>
<evidence type="ECO:0000256" key="4">
    <source>
        <dbReference type="ARBA" id="ARBA00034320"/>
    </source>
</evidence>
<gene>
    <name evidence="7" type="ORF">CHYS00102_LOCUS28439</name>
</gene>
<protein>
    <recommendedName>
        <fullName evidence="6">CobW C-terminal domain-containing protein</fullName>
    </recommendedName>
</protein>
<evidence type="ECO:0000259" key="6">
    <source>
        <dbReference type="SMART" id="SM00833"/>
    </source>
</evidence>
<keyword evidence="1" id="KW-0547">Nucleotide-binding</keyword>